<gene>
    <name evidence="1" type="ORF">POCTA_138.1.T0510030</name>
</gene>
<dbReference type="EMBL" id="CAJJDP010000051">
    <property type="protein sequence ID" value="CAD8167944.1"/>
    <property type="molecule type" value="Genomic_DNA"/>
</dbReference>
<dbReference type="AlphaFoldDB" id="A0A8S1UTX8"/>
<protein>
    <submittedName>
        <fullName evidence="1">Uncharacterized protein</fullName>
    </submittedName>
</protein>
<proteinExistence type="predicted"/>
<accession>A0A8S1UTX8</accession>
<name>A0A8S1UTX8_PAROT</name>
<evidence type="ECO:0000313" key="1">
    <source>
        <dbReference type="EMBL" id="CAD8167944.1"/>
    </source>
</evidence>
<keyword evidence="2" id="KW-1185">Reference proteome</keyword>
<comment type="caution">
    <text evidence="1">The sequence shown here is derived from an EMBL/GenBank/DDBJ whole genome shotgun (WGS) entry which is preliminary data.</text>
</comment>
<sequence length="220" mass="25724">MACLNTQYEEIKLALLNMVCEYKQFSNQMINRQHEKVKKAETILRNNRIKWLRRYMPEIKNQYILIPESLNRQNEPLQKQKTCTDQTTQNDNDGNAQIYGTILQEIENFLVAQHFSLIPTQEQINSNRCIQLKQIIQGETLHLLFFNINLSIMKNIQLKEALLAIDETIKNTLVIQEIMNQNAELIIDANVLLWFCKSQISTIHEPAYGGTRICRKSNSK</sequence>
<evidence type="ECO:0000313" key="2">
    <source>
        <dbReference type="Proteomes" id="UP000683925"/>
    </source>
</evidence>
<organism evidence="1 2">
    <name type="scientific">Paramecium octaurelia</name>
    <dbReference type="NCBI Taxonomy" id="43137"/>
    <lineage>
        <taxon>Eukaryota</taxon>
        <taxon>Sar</taxon>
        <taxon>Alveolata</taxon>
        <taxon>Ciliophora</taxon>
        <taxon>Intramacronucleata</taxon>
        <taxon>Oligohymenophorea</taxon>
        <taxon>Peniculida</taxon>
        <taxon>Parameciidae</taxon>
        <taxon>Paramecium</taxon>
    </lineage>
</organism>
<reference evidence="1" key="1">
    <citation type="submission" date="2021-01" db="EMBL/GenBank/DDBJ databases">
        <authorList>
            <consortium name="Genoscope - CEA"/>
            <person name="William W."/>
        </authorList>
    </citation>
    <scope>NUCLEOTIDE SEQUENCE</scope>
</reference>
<dbReference type="Proteomes" id="UP000683925">
    <property type="component" value="Unassembled WGS sequence"/>
</dbReference>